<dbReference type="Pfam" id="PF20167">
    <property type="entry name" value="Transposase_32"/>
    <property type="match status" value="1"/>
</dbReference>
<reference evidence="3" key="2">
    <citation type="submission" date="2015-06" db="UniProtKB">
        <authorList>
            <consortium name="EnsemblPlants"/>
        </authorList>
    </citation>
    <scope>IDENTIFICATION</scope>
    <source>
        <strain evidence="3">DM1-3 516 R44</strain>
    </source>
</reference>
<dbReference type="Proteomes" id="UP000011115">
    <property type="component" value="Unassembled WGS sequence"/>
</dbReference>
<accession>M1DNT1</accession>
<sequence>MDMSPFYKNVPTLRKKIEAGEQCFRLLEFAFSAGQVLKSAGANWRIADQVGDRDFDRRLDPQNNWRSCKTRRARSLRSSNALSDSPKILLDSPLSVPLTLNCTVTFGGLFLTHRILLVIRQKAFPSPTGQIFLRFLSQSFRRARSSSPKRFDMARSKVAGRNMPPYKKAKGITINEDVIASMTKVTKLPTFGGKGKGKGKAHASPEASSDSDGIYATHLKTSESEGEQHAAVSEPEDDELIAAHRAEQRSKWMNDLSRIRTPQATTTPPLAPDLDTAKKEAGTAFKPVDYVLVRGKKVKCDSEAINVVMECPDDIDDECQHLIKTKTLENMKKWLALFISAGTPKWLEIGAPIEKKDLNIAARFWFGFISSTIMPSQNESILRLAKAACLGCIIDEMRINLGMIMAQEMVMRAKQRQTSLLFPVLIT</sequence>
<organism evidence="3 4">
    <name type="scientific">Solanum tuberosum</name>
    <name type="common">Potato</name>
    <dbReference type="NCBI Taxonomy" id="4113"/>
    <lineage>
        <taxon>Eukaryota</taxon>
        <taxon>Viridiplantae</taxon>
        <taxon>Streptophyta</taxon>
        <taxon>Embryophyta</taxon>
        <taxon>Tracheophyta</taxon>
        <taxon>Spermatophyta</taxon>
        <taxon>Magnoliopsida</taxon>
        <taxon>eudicotyledons</taxon>
        <taxon>Gunneridae</taxon>
        <taxon>Pentapetalae</taxon>
        <taxon>asterids</taxon>
        <taxon>lamiids</taxon>
        <taxon>Solanales</taxon>
        <taxon>Solanaceae</taxon>
        <taxon>Solanoideae</taxon>
        <taxon>Solaneae</taxon>
        <taxon>Solanum</taxon>
    </lineage>
</organism>
<dbReference type="InParanoid" id="M1DNT1"/>
<dbReference type="HOGENOM" id="CLU_643116_0_0_1"/>
<dbReference type="GO" id="GO:0009579">
    <property type="term" value="C:thylakoid"/>
    <property type="evidence" value="ECO:0000318"/>
    <property type="project" value="GO_Central"/>
</dbReference>
<protein>
    <recommendedName>
        <fullName evidence="2">Putative plant transposon protein domain-containing protein</fullName>
    </recommendedName>
</protein>
<dbReference type="GO" id="GO:0009523">
    <property type="term" value="C:photosystem II"/>
    <property type="evidence" value="ECO:0000318"/>
    <property type="project" value="GO_Central"/>
</dbReference>
<dbReference type="InterPro" id="IPR046796">
    <property type="entry name" value="Transposase_32_dom"/>
</dbReference>
<dbReference type="PANTHER" id="PTHR33180:SF31">
    <property type="entry name" value="POLYPROTEIN PROTEIN"/>
    <property type="match status" value="1"/>
</dbReference>
<dbReference type="PANTHER" id="PTHR33180">
    <property type="entry name" value="PHOTOSYSTEM II CP43 REACTION CENTER PROTEIN"/>
    <property type="match status" value="1"/>
</dbReference>
<evidence type="ECO:0000256" key="1">
    <source>
        <dbReference type="SAM" id="MobiDB-lite"/>
    </source>
</evidence>
<feature type="domain" description="Putative plant transposon protein" evidence="2">
    <location>
        <begin position="280"/>
        <end position="427"/>
    </location>
</feature>
<evidence type="ECO:0000313" key="4">
    <source>
        <dbReference type="Proteomes" id="UP000011115"/>
    </source>
</evidence>
<dbReference type="Gramene" id="PGSC0003DMT400091966">
    <property type="protein sequence ID" value="PGSC0003DMT400091966"/>
    <property type="gene ID" value="PGSC0003DMG400041537"/>
</dbReference>
<keyword evidence="4" id="KW-1185">Reference proteome</keyword>
<evidence type="ECO:0000313" key="3">
    <source>
        <dbReference type="EnsemblPlants" id="PGSC0003DMT400091966"/>
    </source>
</evidence>
<evidence type="ECO:0000259" key="2">
    <source>
        <dbReference type="Pfam" id="PF20167"/>
    </source>
</evidence>
<dbReference type="PaxDb" id="4113-PGSC0003DMT400091966"/>
<reference evidence="4" key="1">
    <citation type="journal article" date="2011" name="Nature">
        <title>Genome sequence and analysis of the tuber crop potato.</title>
        <authorList>
            <consortium name="The Potato Genome Sequencing Consortium"/>
        </authorList>
    </citation>
    <scope>NUCLEOTIDE SEQUENCE [LARGE SCALE GENOMIC DNA]</scope>
    <source>
        <strain evidence="4">cv. DM1-3 516 R44</strain>
    </source>
</reference>
<name>M1DNT1_SOLTU</name>
<dbReference type="EnsemblPlants" id="PGSC0003DMT400091966">
    <property type="protein sequence ID" value="PGSC0003DMT400091966"/>
    <property type="gene ID" value="PGSC0003DMG400041537"/>
</dbReference>
<feature type="region of interest" description="Disordered" evidence="1">
    <location>
        <begin position="190"/>
        <end position="213"/>
    </location>
</feature>
<proteinExistence type="predicted"/>
<dbReference type="AlphaFoldDB" id="M1DNT1"/>